<evidence type="ECO:0000256" key="1">
    <source>
        <dbReference type="ARBA" id="ARBA00012513"/>
    </source>
</evidence>
<dbReference type="EMBL" id="UYRR01026682">
    <property type="protein sequence ID" value="VDK36771.1"/>
    <property type="molecule type" value="Genomic_DNA"/>
</dbReference>
<evidence type="ECO:0000313" key="13">
    <source>
        <dbReference type="WBParaSite" id="ASIM_0000935201-mRNA-1"/>
    </source>
</evidence>
<keyword evidence="6" id="KW-0067">ATP-binding</keyword>
<dbReference type="PANTHER" id="PTHR24356">
    <property type="entry name" value="SERINE/THREONINE-PROTEIN KINASE"/>
    <property type="match status" value="1"/>
</dbReference>
<dbReference type="SUPFAM" id="SSF56112">
    <property type="entry name" value="Protein kinase-like (PK-like)"/>
    <property type="match status" value="1"/>
</dbReference>
<dbReference type="InterPro" id="IPR011009">
    <property type="entry name" value="Kinase-like_dom_sf"/>
</dbReference>
<dbReference type="EC" id="2.7.11.1" evidence="1"/>
<evidence type="ECO:0000313" key="12">
    <source>
        <dbReference type="Proteomes" id="UP000267096"/>
    </source>
</evidence>
<keyword evidence="9" id="KW-1133">Transmembrane helix</keyword>
<evidence type="ECO:0000256" key="2">
    <source>
        <dbReference type="ARBA" id="ARBA00022527"/>
    </source>
</evidence>
<keyword evidence="9" id="KW-0812">Transmembrane</keyword>
<dbReference type="GO" id="GO:0004674">
    <property type="term" value="F:protein serine/threonine kinase activity"/>
    <property type="evidence" value="ECO:0007669"/>
    <property type="project" value="UniProtKB-KW"/>
</dbReference>
<comment type="catalytic activity">
    <reaction evidence="7">
        <text>L-threonyl-[protein] + ATP = O-phospho-L-threonyl-[protein] + ADP + H(+)</text>
        <dbReference type="Rhea" id="RHEA:46608"/>
        <dbReference type="Rhea" id="RHEA-COMP:11060"/>
        <dbReference type="Rhea" id="RHEA-COMP:11605"/>
        <dbReference type="ChEBI" id="CHEBI:15378"/>
        <dbReference type="ChEBI" id="CHEBI:30013"/>
        <dbReference type="ChEBI" id="CHEBI:30616"/>
        <dbReference type="ChEBI" id="CHEBI:61977"/>
        <dbReference type="ChEBI" id="CHEBI:456216"/>
        <dbReference type="EC" id="2.7.11.1"/>
    </reaction>
</comment>
<protein>
    <recommendedName>
        <fullName evidence="1">non-specific serine/threonine protein kinase</fullName>
        <ecNumber evidence="1">2.7.11.1</ecNumber>
    </recommendedName>
</protein>
<keyword evidence="9" id="KW-0472">Membrane</keyword>
<dbReference type="InterPro" id="IPR050236">
    <property type="entry name" value="Ser_Thr_kinase_AGC"/>
</dbReference>
<reference evidence="11 12" key="2">
    <citation type="submission" date="2018-11" db="EMBL/GenBank/DDBJ databases">
        <authorList>
            <consortium name="Pathogen Informatics"/>
        </authorList>
    </citation>
    <scope>NUCLEOTIDE SEQUENCE [LARGE SCALE GENOMIC DNA]</scope>
</reference>
<sequence>MGIIIYEFLIGVVPFLGETPEQLFANIISEEAEFPEGDEALPVEAESLIALLLEKNPNERLATVGGAQQVGFLLMLLLQLQLQLLLLLLLLYPTP</sequence>
<dbReference type="WBParaSite" id="ASIM_0000935201-mRNA-1">
    <property type="protein sequence ID" value="ASIM_0000935201-mRNA-1"/>
    <property type="gene ID" value="ASIM_0000935201"/>
</dbReference>
<keyword evidence="12" id="KW-1185">Reference proteome</keyword>
<evidence type="ECO:0000256" key="5">
    <source>
        <dbReference type="ARBA" id="ARBA00022777"/>
    </source>
</evidence>
<dbReference type="InterPro" id="IPR000719">
    <property type="entry name" value="Prot_kinase_dom"/>
</dbReference>
<evidence type="ECO:0000313" key="11">
    <source>
        <dbReference type="EMBL" id="VDK36771.1"/>
    </source>
</evidence>
<dbReference type="PANTHER" id="PTHR24356:SF414">
    <property type="entry name" value="NON-SPECIFIC SERINE_THREONINE PROTEIN KINASE"/>
    <property type="match status" value="1"/>
</dbReference>
<dbReference type="AlphaFoldDB" id="A0A0M3JNW0"/>
<comment type="catalytic activity">
    <reaction evidence="8">
        <text>L-seryl-[protein] + ATP = O-phospho-L-seryl-[protein] + ADP + H(+)</text>
        <dbReference type="Rhea" id="RHEA:17989"/>
        <dbReference type="Rhea" id="RHEA-COMP:9863"/>
        <dbReference type="Rhea" id="RHEA-COMP:11604"/>
        <dbReference type="ChEBI" id="CHEBI:15378"/>
        <dbReference type="ChEBI" id="CHEBI:29999"/>
        <dbReference type="ChEBI" id="CHEBI:30616"/>
        <dbReference type="ChEBI" id="CHEBI:83421"/>
        <dbReference type="ChEBI" id="CHEBI:456216"/>
        <dbReference type="EC" id="2.7.11.1"/>
    </reaction>
</comment>
<evidence type="ECO:0000256" key="8">
    <source>
        <dbReference type="ARBA" id="ARBA00048679"/>
    </source>
</evidence>
<name>A0A0M3JNW0_ANISI</name>
<evidence type="ECO:0000259" key="10">
    <source>
        <dbReference type="PROSITE" id="PS50011"/>
    </source>
</evidence>
<organism evidence="13">
    <name type="scientific">Anisakis simplex</name>
    <name type="common">Herring worm</name>
    <dbReference type="NCBI Taxonomy" id="6269"/>
    <lineage>
        <taxon>Eukaryota</taxon>
        <taxon>Metazoa</taxon>
        <taxon>Ecdysozoa</taxon>
        <taxon>Nematoda</taxon>
        <taxon>Chromadorea</taxon>
        <taxon>Rhabditida</taxon>
        <taxon>Spirurina</taxon>
        <taxon>Ascaridomorpha</taxon>
        <taxon>Ascaridoidea</taxon>
        <taxon>Anisakidae</taxon>
        <taxon>Anisakis</taxon>
        <taxon>Anisakis simplex complex</taxon>
    </lineage>
</organism>
<dbReference type="Proteomes" id="UP000267096">
    <property type="component" value="Unassembled WGS sequence"/>
</dbReference>
<proteinExistence type="predicted"/>
<feature type="transmembrane region" description="Helical" evidence="9">
    <location>
        <begin position="70"/>
        <end position="92"/>
    </location>
</feature>
<accession>A0A0M3JNW0</accession>
<evidence type="ECO:0000256" key="4">
    <source>
        <dbReference type="ARBA" id="ARBA00022741"/>
    </source>
</evidence>
<gene>
    <name evidence="11" type="ORF">ASIM_LOCUS9098</name>
</gene>
<evidence type="ECO:0000256" key="9">
    <source>
        <dbReference type="SAM" id="Phobius"/>
    </source>
</evidence>
<keyword evidence="4" id="KW-0547">Nucleotide-binding</keyword>
<dbReference type="PROSITE" id="PS50011">
    <property type="entry name" value="PROTEIN_KINASE_DOM"/>
    <property type="match status" value="1"/>
</dbReference>
<dbReference type="GO" id="GO:0005524">
    <property type="term" value="F:ATP binding"/>
    <property type="evidence" value="ECO:0007669"/>
    <property type="project" value="UniProtKB-KW"/>
</dbReference>
<keyword evidence="5" id="KW-0418">Kinase</keyword>
<evidence type="ECO:0000256" key="6">
    <source>
        <dbReference type="ARBA" id="ARBA00022840"/>
    </source>
</evidence>
<reference evidence="13" key="1">
    <citation type="submission" date="2017-02" db="UniProtKB">
        <authorList>
            <consortium name="WormBaseParasite"/>
        </authorList>
    </citation>
    <scope>IDENTIFICATION</scope>
</reference>
<evidence type="ECO:0000256" key="7">
    <source>
        <dbReference type="ARBA" id="ARBA00047899"/>
    </source>
</evidence>
<dbReference type="Gene3D" id="1.10.510.10">
    <property type="entry name" value="Transferase(Phosphotransferase) domain 1"/>
    <property type="match status" value="1"/>
</dbReference>
<evidence type="ECO:0000256" key="3">
    <source>
        <dbReference type="ARBA" id="ARBA00022679"/>
    </source>
</evidence>
<dbReference type="GO" id="GO:0035556">
    <property type="term" value="P:intracellular signal transduction"/>
    <property type="evidence" value="ECO:0007669"/>
    <property type="project" value="TreeGrafter"/>
</dbReference>
<dbReference type="OrthoDB" id="10070999at2759"/>
<feature type="domain" description="Protein kinase" evidence="10">
    <location>
        <begin position="1"/>
        <end position="73"/>
    </location>
</feature>
<keyword evidence="3" id="KW-0808">Transferase</keyword>
<keyword evidence="2" id="KW-0723">Serine/threonine-protein kinase</keyword>